<name>A0A2I0L7R4_PUNGR</name>
<dbReference type="GeneID" id="116213896"/>
<organism evidence="1 2">
    <name type="scientific">Punica granatum</name>
    <name type="common">Pomegranate</name>
    <dbReference type="NCBI Taxonomy" id="22663"/>
    <lineage>
        <taxon>Eukaryota</taxon>
        <taxon>Viridiplantae</taxon>
        <taxon>Streptophyta</taxon>
        <taxon>Embryophyta</taxon>
        <taxon>Tracheophyta</taxon>
        <taxon>Spermatophyta</taxon>
        <taxon>Magnoliopsida</taxon>
        <taxon>eudicotyledons</taxon>
        <taxon>Gunneridae</taxon>
        <taxon>Pentapetalae</taxon>
        <taxon>rosids</taxon>
        <taxon>malvids</taxon>
        <taxon>Myrtales</taxon>
        <taxon>Lythraceae</taxon>
        <taxon>Punica</taxon>
    </lineage>
</organism>
<dbReference type="PANTHER" id="PTHR48235">
    <property type="entry name" value="OS01G0916700 PROTEIN"/>
    <property type="match status" value="1"/>
</dbReference>
<proteinExistence type="predicted"/>
<reference evidence="1 2" key="1">
    <citation type="submission" date="2017-11" db="EMBL/GenBank/DDBJ databases">
        <title>De-novo sequencing of pomegranate (Punica granatum L.) genome.</title>
        <authorList>
            <person name="Akparov Z."/>
            <person name="Amiraslanov A."/>
            <person name="Hajiyeva S."/>
            <person name="Abbasov M."/>
            <person name="Kaur K."/>
            <person name="Hamwieh A."/>
            <person name="Solovyev V."/>
            <person name="Salamov A."/>
            <person name="Braich B."/>
            <person name="Kosarev P."/>
            <person name="Mahmoud A."/>
            <person name="Hajiyev E."/>
            <person name="Babayeva S."/>
            <person name="Izzatullayeva V."/>
            <person name="Mammadov A."/>
            <person name="Mammadov A."/>
            <person name="Sharifova S."/>
            <person name="Ojaghi J."/>
            <person name="Eynullazada K."/>
            <person name="Bayramov B."/>
            <person name="Abdulazimova A."/>
            <person name="Shahmuradov I."/>
        </authorList>
    </citation>
    <scope>NUCLEOTIDE SEQUENCE [LARGE SCALE GENOMIC DNA]</scope>
    <source>
        <strain evidence="2">cv. AG2017</strain>
        <tissue evidence="1">Leaf</tissue>
    </source>
</reference>
<dbReference type="Proteomes" id="UP000233551">
    <property type="component" value="Unassembled WGS sequence"/>
</dbReference>
<protein>
    <submittedName>
        <fullName evidence="1">Uncharacterized protein</fullName>
    </submittedName>
</protein>
<dbReference type="PANTHER" id="PTHR48235:SF1">
    <property type="entry name" value="OS01G0916700 PROTEIN"/>
    <property type="match status" value="1"/>
</dbReference>
<dbReference type="STRING" id="22663.A0A2I0L7R4"/>
<dbReference type="OrthoDB" id="1931495at2759"/>
<sequence length="178" mass="20503">MSNPYWICPSPLLFCPRVEYGKSVSSIAAMDASLKQSHHHHHPHHNHHHPRHSHCHHHCHFVCQRGHRHFICHHRAHSPALAAAPLPPALQHPDAVAAVIQPRGLNSETFQSGEPQRDESLATQMSQEQEHNEQIGEDYDDYDEEPVFVLTDEWKEFFAKSEAKRKQDKKRAKKKGNL</sequence>
<comment type="caution">
    <text evidence="1">The sequence shown here is derived from an EMBL/GenBank/DDBJ whole genome shotgun (WGS) entry which is preliminary data.</text>
</comment>
<dbReference type="EMBL" id="PGOL01000108">
    <property type="protein sequence ID" value="PKI76749.1"/>
    <property type="molecule type" value="Genomic_DNA"/>
</dbReference>
<evidence type="ECO:0000313" key="2">
    <source>
        <dbReference type="Proteomes" id="UP000233551"/>
    </source>
</evidence>
<dbReference type="AlphaFoldDB" id="A0A2I0L7R4"/>
<keyword evidence="2" id="KW-1185">Reference proteome</keyword>
<accession>A0A2I0L7R4</accession>
<gene>
    <name evidence="1" type="ORF">CRG98_002735</name>
</gene>
<evidence type="ECO:0000313" key="1">
    <source>
        <dbReference type="EMBL" id="PKI76749.1"/>
    </source>
</evidence>